<dbReference type="EMBL" id="JAEPCM010000222">
    <property type="protein sequence ID" value="MCG7946062.1"/>
    <property type="molecule type" value="Genomic_DNA"/>
</dbReference>
<keyword evidence="1" id="KW-0472">Membrane</keyword>
<dbReference type="Pfam" id="PF04403">
    <property type="entry name" value="PqiA"/>
    <property type="match status" value="1"/>
</dbReference>
<feature type="transmembrane region" description="Helical" evidence="1">
    <location>
        <begin position="20"/>
        <end position="40"/>
    </location>
</feature>
<organism evidence="2 3">
    <name type="scientific">Candidatus Thiodiazotropha taylori</name>
    <dbReference type="NCBI Taxonomy" id="2792791"/>
    <lineage>
        <taxon>Bacteria</taxon>
        <taxon>Pseudomonadati</taxon>
        <taxon>Pseudomonadota</taxon>
        <taxon>Gammaproteobacteria</taxon>
        <taxon>Chromatiales</taxon>
        <taxon>Sedimenticolaceae</taxon>
        <taxon>Candidatus Thiodiazotropha</taxon>
    </lineage>
</organism>
<accession>A0A9E4KCA2</accession>
<reference evidence="2" key="1">
    <citation type="journal article" date="2021" name="Proc. Natl. Acad. Sci. U.S.A.">
        <title>Global biogeography of chemosynthetic symbionts reveals both localized and globally distributed symbiont groups. .</title>
        <authorList>
            <person name="Osvatic J.T."/>
            <person name="Wilkins L.G.E."/>
            <person name="Leibrecht L."/>
            <person name="Leray M."/>
            <person name="Zauner S."/>
            <person name="Polzin J."/>
            <person name="Camacho Y."/>
            <person name="Gros O."/>
            <person name="van Gils J.A."/>
            <person name="Eisen J.A."/>
            <person name="Petersen J.M."/>
            <person name="Yuen B."/>
        </authorList>
    </citation>
    <scope>NUCLEOTIDE SEQUENCE</scope>
    <source>
        <strain evidence="2">MAGclacostrist064TRANS</strain>
    </source>
</reference>
<comment type="caution">
    <text evidence="2">The sequence shown here is derived from an EMBL/GenBank/DDBJ whole genome shotgun (WGS) entry which is preliminary data.</text>
</comment>
<evidence type="ECO:0000313" key="3">
    <source>
        <dbReference type="Proteomes" id="UP000886667"/>
    </source>
</evidence>
<dbReference type="Proteomes" id="UP000886667">
    <property type="component" value="Unassembled WGS sequence"/>
</dbReference>
<dbReference type="AlphaFoldDB" id="A0A9E4KCA2"/>
<protein>
    <submittedName>
        <fullName evidence="2">Paraquat-inducible protein A</fullName>
    </submittedName>
</protein>
<feature type="non-terminal residue" evidence="2">
    <location>
        <position position="1"/>
    </location>
</feature>
<keyword evidence="1" id="KW-1133">Transmembrane helix</keyword>
<feature type="transmembrane region" description="Helical" evidence="1">
    <location>
        <begin position="46"/>
        <end position="69"/>
    </location>
</feature>
<evidence type="ECO:0000313" key="2">
    <source>
        <dbReference type="EMBL" id="MCG7946062.1"/>
    </source>
</evidence>
<gene>
    <name evidence="2" type="ORF">JAZ07_06890</name>
</gene>
<name>A0A9E4KCA2_9GAMM</name>
<proteinExistence type="predicted"/>
<keyword evidence="1" id="KW-0812">Transmembrane</keyword>
<dbReference type="InterPro" id="IPR007498">
    <property type="entry name" value="PqiA-like"/>
</dbReference>
<sequence length="74" mass="8515">IGSAHFHRWLKWMHDFGRWAMLDVMVVAVMIVTVKLGVVAEVEIHSGLYLFGAAVLLIMYITHQVVVYFERGQQ</sequence>
<evidence type="ECO:0000256" key="1">
    <source>
        <dbReference type="SAM" id="Phobius"/>
    </source>
</evidence>